<evidence type="ECO:0000256" key="7">
    <source>
        <dbReference type="ARBA" id="ARBA00022840"/>
    </source>
</evidence>
<proteinExistence type="predicted"/>
<dbReference type="Gene3D" id="1.20.5.1930">
    <property type="match status" value="1"/>
</dbReference>
<keyword evidence="7" id="KW-0067">ATP-binding</keyword>
<feature type="domain" description="DUF7134" evidence="11">
    <location>
        <begin position="9"/>
        <end position="129"/>
    </location>
</feature>
<dbReference type="AlphaFoldDB" id="A0A4R7VCK0"/>
<evidence type="ECO:0000259" key="9">
    <source>
        <dbReference type="Pfam" id="PF02518"/>
    </source>
</evidence>
<dbReference type="PANTHER" id="PTHR24421:SF10">
    <property type="entry name" value="NITRATE_NITRITE SENSOR PROTEIN NARQ"/>
    <property type="match status" value="1"/>
</dbReference>
<dbReference type="InterPro" id="IPR050482">
    <property type="entry name" value="Sensor_HK_TwoCompSys"/>
</dbReference>
<reference evidence="12 13" key="1">
    <citation type="submission" date="2019-03" db="EMBL/GenBank/DDBJ databases">
        <title>Genomic Encyclopedia of Archaeal and Bacterial Type Strains, Phase II (KMG-II): from individual species to whole genera.</title>
        <authorList>
            <person name="Goeker M."/>
        </authorList>
    </citation>
    <scope>NUCLEOTIDE SEQUENCE [LARGE SCALE GENOMIC DNA]</scope>
    <source>
        <strain evidence="12 13">DSM 45499</strain>
    </source>
</reference>
<dbReference type="InterPro" id="IPR055558">
    <property type="entry name" value="DUF7134"/>
</dbReference>
<dbReference type="GO" id="GO:0046983">
    <property type="term" value="F:protein dimerization activity"/>
    <property type="evidence" value="ECO:0007669"/>
    <property type="project" value="InterPro"/>
</dbReference>
<keyword evidence="4" id="KW-0808">Transferase</keyword>
<evidence type="ECO:0000259" key="10">
    <source>
        <dbReference type="Pfam" id="PF07730"/>
    </source>
</evidence>
<keyword evidence="6 12" id="KW-0418">Kinase</keyword>
<dbReference type="Gene3D" id="3.30.565.10">
    <property type="entry name" value="Histidine kinase-like ATPase, C-terminal domain"/>
    <property type="match status" value="1"/>
</dbReference>
<evidence type="ECO:0000313" key="12">
    <source>
        <dbReference type="EMBL" id="TDV46824.1"/>
    </source>
</evidence>
<sequence length="359" mass="39070">MDGVSLRGRIRPLWLDVGLTVLVVAVQLWPFLVSERTWDWRGYVVVVVSAVPVLWRRQAPVTALLTSLLATSLYDFTGTVPDQPIWYGGLIAAYSVAVRSPRWLRLSMLVATVGGSLILNSSQTALRVAVLFVAVYATGRAAATSRAHAERLEHEREVESERAAERERARIARDMHDILSHAVSLMVVQAEAGPVMLKRDPAKAEAAFEAIASAGRDAMVQLRRILQVLHTDEQPQAAPQPRLADLPTLVAASDMRFETTGRPFPVAPDVELAVYRITQEAITNVIRHAAATRAEIHLGWETDAVTIEITDDGTAPDVVRKGNGLIGIQERATACGGVATAGPRTDGPGFRVTARFPTR</sequence>
<evidence type="ECO:0000313" key="13">
    <source>
        <dbReference type="Proteomes" id="UP000294927"/>
    </source>
</evidence>
<keyword evidence="8" id="KW-0902">Two-component regulatory system</keyword>
<accession>A0A4R7VCK0</accession>
<dbReference type="GO" id="GO:0005524">
    <property type="term" value="F:ATP binding"/>
    <property type="evidence" value="ECO:0007669"/>
    <property type="project" value="UniProtKB-KW"/>
</dbReference>
<evidence type="ECO:0000256" key="6">
    <source>
        <dbReference type="ARBA" id="ARBA00022777"/>
    </source>
</evidence>
<comment type="caution">
    <text evidence="12">The sequence shown here is derived from an EMBL/GenBank/DDBJ whole genome shotgun (WGS) entry which is preliminary data.</text>
</comment>
<feature type="domain" description="Signal transduction histidine kinase subgroup 3 dimerisation and phosphoacceptor" evidence="10">
    <location>
        <begin position="167"/>
        <end position="232"/>
    </location>
</feature>
<protein>
    <recommendedName>
        <fullName evidence="2">histidine kinase</fullName>
        <ecNumber evidence="2">2.7.13.3</ecNumber>
    </recommendedName>
</protein>
<dbReference type="PANTHER" id="PTHR24421">
    <property type="entry name" value="NITRATE/NITRITE SENSOR PROTEIN NARX-RELATED"/>
    <property type="match status" value="1"/>
</dbReference>
<dbReference type="InterPro" id="IPR011712">
    <property type="entry name" value="Sig_transdc_His_kin_sub3_dim/P"/>
</dbReference>
<evidence type="ECO:0000259" key="11">
    <source>
        <dbReference type="Pfam" id="PF23539"/>
    </source>
</evidence>
<keyword evidence="5" id="KW-0547">Nucleotide-binding</keyword>
<dbReference type="EC" id="2.7.13.3" evidence="2"/>
<dbReference type="InterPro" id="IPR036890">
    <property type="entry name" value="HATPase_C_sf"/>
</dbReference>
<name>A0A4R7VCK0_9PSEU</name>
<dbReference type="GO" id="GO:0000155">
    <property type="term" value="F:phosphorelay sensor kinase activity"/>
    <property type="evidence" value="ECO:0007669"/>
    <property type="project" value="InterPro"/>
</dbReference>
<dbReference type="EMBL" id="SOCP01000010">
    <property type="protein sequence ID" value="TDV46824.1"/>
    <property type="molecule type" value="Genomic_DNA"/>
</dbReference>
<dbReference type="Pfam" id="PF02518">
    <property type="entry name" value="HATPase_c"/>
    <property type="match status" value="1"/>
</dbReference>
<dbReference type="InterPro" id="IPR003594">
    <property type="entry name" value="HATPase_dom"/>
</dbReference>
<evidence type="ECO:0000256" key="2">
    <source>
        <dbReference type="ARBA" id="ARBA00012438"/>
    </source>
</evidence>
<feature type="domain" description="Histidine kinase/HSP90-like ATPase" evidence="9">
    <location>
        <begin position="271"/>
        <end position="341"/>
    </location>
</feature>
<evidence type="ECO:0000256" key="5">
    <source>
        <dbReference type="ARBA" id="ARBA00022741"/>
    </source>
</evidence>
<organism evidence="12 13">
    <name type="scientific">Actinophytocola oryzae</name>
    <dbReference type="NCBI Taxonomy" id="502181"/>
    <lineage>
        <taxon>Bacteria</taxon>
        <taxon>Bacillati</taxon>
        <taxon>Actinomycetota</taxon>
        <taxon>Actinomycetes</taxon>
        <taxon>Pseudonocardiales</taxon>
        <taxon>Pseudonocardiaceae</taxon>
    </lineage>
</organism>
<evidence type="ECO:0000256" key="1">
    <source>
        <dbReference type="ARBA" id="ARBA00000085"/>
    </source>
</evidence>
<keyword evidence="3" id="KW-0597">Phosphoprotein</keyword>
<gene>
    <name evidence="12" type="ORF">CLV71_1103</name>
</gene>
<evidence type="ECO:0000256" key="8">
    <source>
        <dbReference type="ARBA" id="ARBA00023012"/>
    </source>
</evidence>
<dbReference type="GO" id="GO:0016020">
    <property type="term" value="C:membrane"/>
    <property type="evidence" value="ECO:0007669"/>
    <property type="project" value="InterPro"/>
</dbReference>
<dbReference type="OrthoDB" id="227596at2"/>
<evidence type="ECO:0000256" key="3">
    <source>
        <dbReference type="ARBA" id="ARBA00022553"/>
    </source>
</evidence>
<dbReference type="Proteomes" id="UP000294927">
    <property type="component" value="Unassembled WGS sequence"/>
</dbReference>
<dbReference type="SUPFAM" id="SSF55874">
    <property type="entry name" value="ATPase domain of HSP90 chaperone/DNA topoisomerase II/histidine kinase"/>
    <property type="match status" value="1"/>
</dbReference>
<dbReference type="CDD" id="cd16917">
    <property type="entry name" value="HATPase_UhpB-NarQ-NarX-like"/>
    <property type="match status" value="1"/>
</dbReference>
<keyword evidence="13" id="KW-1185">Reference proteome</keyword>
<comment type="catalytic activity">
    <reaction evidence="1">
        <text>ATP + protein L-histidine = ADP + protein N-phospho-L-histidine.</text>
        <dbReference type="EC" id="2.7.13.3"/>
    </reaction>
</comment>
<evidence type="ECO:0000256" key="4">
    <source>
        <dbReference type="ARBA" id="ARBA00022679"/>
    </source>
</evidence>
<dbReference type="Pfam" id="PF23539">
    <property type="entry name" value="DUF7134"/>
    <property type="match status" value="1"/>
</dbReference>
<dbReference type="Pfam" id="PF07730">
    <property type="entry name" value="HisKA_3"/>
    <property type="match status" value="1"/>
</dbReference>